<organism evidence="2 3">
    <name type="scientific">Durio zibethinus</name>
    <name type="common">Durian</name>
    <dbReference type="NCBI Taxonomy" id="66656"/>
    <lineage>
        <taxon>Eukaryota</taxon>
        <taxon>Viridiplantae</taxon>
        <taxon>Streptophyta</taxon>
        <taxon>Embryophyta</taxon>
        <taxon>Tracheophyta</taxon>
        <taxon>Spermatophyta</taxon>
        <taxon>Magnoliopsida</taxon>
        <taxon>eudicotyledons</taxon>
        <taxon>Gunneridae</taxon>
        <taxon>Pentapetalae</taxon>
        <taxon>rosids</taxon>
        <taxon>malvids</taxon>
        <taxon>Malvales</taxon>
        <taxon>Malvaceae</taxon>
        <taxon>Helicteroideae</taxon>
        <taxon>Durio</taxon>
    </lineage>
</organism>
<feature type="region of interest" description="Disordered" evidence="1">
    <location>
        <begin position="1"/>
        <end position="28"/>
    </location>
</feature>
<dbReference type="PANTHER" id="PTHR34567:SF7">
    <property type="entry name" value="PENTATRICOPEPTIDE REPEAT-CONTAINING-LIKE PROTEIN"/>
    <property type="match status" value="1"/>
</dbReference>
<evidence type="ECO:0000313" key="2">
    <source>
        <dbReference type="Proteomes" id="UP000515121"/>
    </source>
</evidence>
<dbReference type="KEGG" id="dzi:111290041"/>
<reference evidence="3" key="1">
    <citation type="submission" date="2025-08" db="UniProtKB">
        <authorList>
            <consortium name="RefSeq"/>
        </authorList>
    </citation>
    <scope>IDENTIFICATION</scope>
    <source>
        <tissue evidence="3">Fruit stalk</tissue>
    </source>
</reference>
<keyword evidence="2" id="KW-1185">Reference proteome</keyword>
<name>A0A6P5Y9L3_DURZI</name>
<dbReference type="PANTHER" id="PTHR34567">
    <property type="entry name" value="FK506-BINDING-LIKE PROTEIN"/>
    <property type="match status" value="1"/>
</dbReference>
<dbReference type="OrthoDB" id="943542at2759"/>
<dbReference type="RefSeq" id="XP_022737179.1">
    <property type="nucleotide sequence ID" value="XM_022881444.1"/>
</dbReference>
<accession>A0A6P5Y9L3</accession>
<dbReference type="AlphaFoldDB" id="A0A6P5Y9L3"/>
<gene>
    <name evidence="3" type="primary">LOC111290041</name>
</gene>
<sequence>MSYHQRRYHHRQESYGHGVPKVTHPKLLPKVSDDTGSWRSLPAWEKRFCTLVGGMPWKRFVQAKRNLHKTDKVYEWNDSAGLKAFNKAKRRFWADFHGFPCKMGLPSSDMYIDKNIDWNPEIDPNLLSEIKAPSDGEEEVVGVAPKEIDWFSIPLDQIKPTGWDDIWDYTPQLPKTFRGMHGIKDLMIEQSTSKKTENALLCSSASTFCYEHEHPLSPRKNIIIRLGPIACSKTAQSKTSRENGWPRFRQAPLL</sequence>
<dbReference type="GeneID" id="111290041"/>
<protein>
    <submittedName>
        <fullName evidence="3">Uncharacterized protein LOC111290041</fullName>
    </submittedName>
</protein>
<feature type="compositionally biased region" description="Basic residues" evidence="1">
    <location>
        <begin position="1"/>
        <end position="10"/>
    </location>
</feature>
<evidence type="ECO:0000256" key="1">
    <source>
        <dbReference type="SAM" id="MobiDB-lite"/>
    </source>
</evidence>
<dbReference type="Proteomes" id="UP000515121">
    <property type="component" value="Unplaced"/>
</dbReference>
<proteinExistence type="predicted"/>
<evidence type="ECO:0000313" key="3">
    <source>
        <dbReference type="RefSeq" id="XP_022737179.1"/>
    </source>
</evidence>